<dbReference type="RefSeq" id="WP_096350363.1">
    <property type="nucleotide sequence ID" value="NZ_AP017313.1"/>
</dbReference>
<reference evidence="1 2" key="1">
    <citation type="submission" date="2015-12" db="EMBL/GenBank/DDBJ databases">
        <title>Genome sequence of Mucilaginibacter gotjawali.</title>
        <authorList>
            <person name="Lee J.S."/>
            <person name="Lee K.C."/>
            <person name="Kim K.K."/>
            <person name="Lee B.W."/>
        </authorList>
    </citation>
    <scope>NUCLEOTIDE SEQUENCE [LARGE SCALE GENOMIC DNA]</scope>
    <source>
        <strain evidence="1 2">SA3-7</strain>
    </source>
</reference>
<proteinExistence type="predicted"/>
<dbReference type="KEGG" id="mgot:MgSA37_01235"/>
<dbReference type="EMBL" id="AP017313">
    <property type="protein sequence ID" value="BAU53068.1"/>
    <property type="molecule type" value="Genomic_DNA"/>
</dbReference>
<gene>
    <name evidence="1" type="ORF">MgSA37_01235</name>
</gene>
<evidence type="ECO:0000313" key="1">
    <source>
        <dbReference type="EMBL" id="BAU53068.1"/>
    </source>
</evidence>
<evidence type="ECO:0000313" key="2">
    <source>
        <dbReference type="Proteomes" id="UP000218263"/>
    </source>
</evidence>
<dbReference type="OrthoDB" id="871919at2"/>
<dbReference type="AlphaFoldDB" id="A0A110B206"/>
<name>A0A110B206_9SPHI</name>
<dbReference type="Proteomes" id="UP000218263">
    <property type="component" value="Chromosome"/>
</dbReference>
<protein>
    <submittedName>
        <fullName evidence="1">Uncharacterized protein</fullName>
    </submittedName>
</protein>
<accession>A0A110B206</accession>
<keyword evidence="2" id="KW-1185">Reference proteome</keyword>
<sequence>MYRPRLIAIPLILLFLSFRAYGQQVKADTSVNKQAPKTLFVNAGLQYLSQLTYAGRRAASSVPVLLPTFTLISTKGFFVAGIGYFDLNGSKSAAEGLSITPGYVFSFDKKKEFGGVISATKYFITNNSPIILSSFDATIDGQLHYNPDNIVKLTVDGSYRFSKSGPNDVINDAELSKEIQVTKNGNNKDGLKVTPTVTLYSGTQSFYKTVDSTLSNSSVLKNILSPGQTTTTQSKQVTQYTILALSGSLQLAYVIKSWQINFTPYLIQPYHQVNYANNTPQNGSYFLFTTGVSVTF</sequence>
<organism evidence="1 2">
    <name type="scientific">Mucilaginibacter gotjawali</name>
    <dbReference type="NCBI Taxonomy" id="1550579"/>
    <lineage>
        <taxon>Bacteria</taxon>
        <taxon>Pseudomonadati</taxon>
        <taxon>Bacteroidota</taxon>
        <taxon>Sphingobacteriia</taxon>
        <taxon>Sphingobacteriales</taxon>
        <taxon>Sphingobacteriaceae</taxon>
        <taxon>Mucilaginibacter</taxon>
    </lineage>
</organism>